<protein>
    <submittedName>
        <fullName evidence="2">Uncharacterized protein</fullName>
    </submittedName>
</protein>
<organism evidence="2">
    <name type="scientific">Sesamum radiatum</name>
    <name type="common">Black benniseed</name>
    <dbReference type="NCBI Taxonomy" id="300843"/>
    <lineage>
        <taxon>Eukaryota</taxon>
        <taxon>Viridiplantae</taxon>
        <taxon>Streptophyta</taxon>
        <taxon>Embryophyta</taxon>
        <taxon>Tracheophyta</taxon>
        <taxon>Spermatophyta</taxon>
        <taxon>Magnoliopsida</taxon>
        <taxon>eudicotyledons</taxon>
        <taxon>Gunneridae</taxon>
        <taxon>Pentapetalae</taxon>
        <taxon>asterids</taxon>
        <taxon>lamiids</taxon>
        <taxon>Lamiales</taxon>
        <taxon>Pedaliaceae</taxon>
        <taxon>Sesamum</taxon>
    </lineage>
</organism>
<reference evidence="2" key="1">
    <citation type="submission" date="2020-06" db="EMBL/GenBank/DDBJ databases">
        <authorList>
            <person name="Li T."/>
            <person name="Hu X."/>
            <person name="Zhang T."/>
            <person name="Song X."/>
            <person name="Zhang H."/>
            <person name="Dai N."/>
            <person name="Sheng W."/>
            <person name="Hou X."/>
            <person name="Wei L."/>
        </authorList>
    </citation>
    <scope>NUCLEOTIDE SEQUENCE</scope>
    <source>
        <strain evidence="2">G02</strain>
        <tissue evidence="2">Leaf</tissue>
    </source>
</reference>
<name>A0AAW2VLT3_SESRA</name>
<evidence type="ECO:0000313" key="2">
    <source>
        <dbReference type="EMBL" id="KAL0430208.1"/>
    </source>
</evidence>
<accession>A0AAW2VLT3</accession>
<dbReference type="EMBL" id="JACGWJ010000003">
    <property type="protein sequence ID" value="KAL0430208.1"/>
    <property type="molecule type" value="Genomic_DNA"/>
</dbReference>
<gene>
    <name evidence="2" type="ORF">Sradi_0646800</name>
</gene>
<reference evidence="2" key="2">
    <citation type="journal article" date="2024" name="Plant">
        <title>Genomic evolution and insights into agronomic trait innovations of Sesamum species.</title>
        <authorList>
            <person name="Miao H."/>
            <person name="Wang L."/>
            <person name="Qu L."/>
            <person name="Liu H."/>
            <person name="Sun Y."/>
            <person name="Le M."/>
            <person name="Wang Q."/>
            <person name="Wei S."/>
            <person name="Zheng Y."/>
            <person name="Lin W."/>
            <person name="Duan Y."/>
            <person name="Cao H."/>
            <person name="Xiong S."/>
            <person name="Wang X."/>
            <person name="Wei L."/>
            <person name="Li C."/>
            <person name="Ma Q."/>
            <person name="Ju M."/>
            <person name="Zhao R."/>
            <person name="Li G."/>
            <person name="Mu C."/>
            <person name="Tian Q."/>
            <person name="Mei H."/>
            <person name="Zhang T."/>
            <person name="Gao T."/>
            <person name="Zhang H."/>
        </authorList>
    </citation>
    <scope>NUCLEOTIDE SEQUENCE</scope>
    <source>
        <strain evidence="2">G02</strain>
    </source>
</reference>
<feature type="region of interest" description="Disordered" evidence="1">
    <location>
        <begin position="1"/>
        <end position="25"/>
    </location>
</feature>
<dbReference type="AlphaFoldDB" id="A0AAW2VLT3"/>
<proteinExistence type="predicted"/>
<sequence length="52" mass="5293">MGSSDESVRFVGRVTPGMIPSKPLQEGRALSPQVLLVAGGGASGGWRQPSAI</sequence>
<evidence type="ECO:0000256" key="1">
    <source>
        <dbReference type="SAM" id="MobiDB-lite"/>
    </source>
</evidence>
<comment type="caution">
    <text evidence="2">The sequence shown here is derived from an EMBL/GenBank/DDBJ whole genome shotgun (WGS) entry which is preliminary data.</text>
</comment>